<feature type="region of interest" description="Disordered" evidence="1">
    <location>
        <begin position="1"/>
        <end position="44"/>
    </location>
</feature>
<organism evidence="2 4">
    <name type="scientific">Coccomyxa viridis</name>
    <dbReference type="NCBI Taxonomy" id="1274662"/>
    <lineage>
        <taxon>Eukaryota</taxon>
        <taxon>Viridiplantae</taxon>
        <taxon>Chlorophyta</taxon>
        <taxon>core chlorophytes</taxon>
        <taxon>Trebouxiophyceae</taxon>
        <taxon>Trebouxiophyceae incertae sedis</taxon>
        <taxon>Coccomyxaceae</taxon>
        <taxon>Coccomyxa</taxon>
    </lineage>
</organism>
<feature type="compositionally biased region" description="Basic and acidic residues" evidence="1">
    <location>
        <begin position="1"/>
        <end position="26"/>
    </location>
</feature>
<proteinExistence type="predicted"/>
<sequence>MRGDAELMRREPARDQQERIPAERRIQHPQSSSSSTRQELNAARLAGIVERQKDDGQISSLEAQVKEQGPQIAALEGCQALTKQPASEERRQMQMQQQIAALQQVLILHSCACGDVLLHESTALTGRTEQPEEDKSKLKPAAPASEQR</sequence>
<keyword evidence="4" id="KW-1185">Reference proteome</keyword>
<evidence type="ECO:0000313" key="4">
    <source>
        <dbReference type="Proteomes" id="UP001497392"/>
    </source>
</evidence>
<accession>A0ABP1FTY7</accession>
<dbReference type="Proteomes" id="UP001497392">
    <property type="component" value="Unassembled WGS sequence"/>
</dbReference>
<comment type="caution">
    <text evidence="2">The sequence shown here is derived from an EMBL/GenBank/DDBJ whole genome shotgun (WGS) entry which is preliminary data.</text>
</comment>
<gene>
    <name evidence="2" type="primary">g3772</name>
    <name evidence="3" type="synonym">g3778</name>
    <name evidence="2" type="ORF">VP750_LOCUS3216</name>
    <name evidence="3" type="ORF">VP750_LOCUS3221</name>
</gene>
<reference evidence="2 4" key="1">
    <citation type="submission" date="2024-06" db="EMBL/GenBank/DDBJ databases">
        <authorList>
            <person name="Kraege A."/>
            <person name="Thomma B."/>
        </authorList>
    </citation>
    <scope>NUCLEOTIDE SEQUENCE [LARGE SCALE GENOMIC DNA]</scope>
</reference>
<feature type="compositionally biased region" description="Polar residues" evidence="1">
    <location>
        <begin position="28"/>
        <end position="39"/>
    </location>
</feature>
<evidence type="ECO:0000256" key="1">
    <source>
        <dbReference type="SAM" id="MobiDB-lite"/>
    </source>
</evidence>
<dbReference type="EMBL" id="CAXHTA020000005">
    <property type="protein sequence ID" value="CAL5221562.1"/>
    <property type="molecule type" value="Genomic_DNA"/>
</dbReference>
<feature type="region of interest" description="Disordered" evidence="1">
    <location>
        <begin position="124"/>
        <end position="148"/>
    </location>
</feature>
<dbReference type="EMBL" id="CAXHTA020000005">
    <property type="protein sequence ID" value="CAL5221557.1"/>
    <property type="molecule type" value="Genomic_DNA"/>
</dbReference>
<evidence type="ECO:0000313" key="2">
    <source>
        <dbReference type="EMBL" id="CAL5221557.1"/>
    </source>
</evidence>
<evidence type="ECO:0000313" key="3">
    <source>
        <dbReference type="EMBL" id="CAL5221562.1"/>
    </source>
</evidence>
<name>A0ABP1FTY7_9CHLO</name>
<protein>
    <submittedName>
        <fullName evidence="2">G3772 protein</fullName>
    </submittedName>
    <submittedName>
        <fullName evidence="3">G3778 protein</fullName>
    </submittedName>
</protein>